<sequence length="197" mass="22671">MKKVILPSLIFLSSILYANELMYTSSVKNLYENIDNNTAKGRLLPTSEITVLEKKDGKIKIQVQGYMKEDVSNAIYFNQKNRILIAGLTKENNFEIKTISTNKDEEGNVWKKVELTAFTNDDNLTKDINSLYTEAEKIYKDSCSMCHQAHPIDEYTANQWPSIIKSMLSRTAMTKEQNYLVVQYLQKHAKDIKGEEK</sequence>
<feature type="signal peptide" evidence="1">
    <location>
        <begin position="1"/>
        <end position="18"/>
    </location>
</feature>
<gene>
    <name evidence="2" type="ORF">AA20_06635</name>
</gene>
<name>A0A0G9K0S4_9BACT</name>
<dbReference type="Proteomes" id="UP000035514">
    <property type="component" value="Unassembled WGS sequence"/>
</dbReference>
<feature type="chain" id="PRO_5002578996" evidence="1">
    <location>
        <begin position="19"/>
        <end position="197"/>
    </location>
</feature>
<proteinExistence type="predicted"/>
<dbReference type="GO" id="GO:0020037">
    <property type="term" value="F:heme binding"/>
    <property type="evidence" value="ECO:0007669"/>
    <property type="project" value="InterPro"/>
</dbReference>
<dbReference type="AlphaFoldDB" id="A0A0G9K0S4"/>
<protein>
    <submittedName>
        <fullName evidence="2">Cytochrome C</fullName>
    </submittedName>
</protein>
<dbReference type="EMBL" id="JAIQ01000096">
    <property type="protein sequence ID" value="KLD99434.1"/>
    <property type="molecule type" value="Genomic_DNA"/>
</dbReference>
<comment type="caution">
    <text evidence="2">The sequence shown here is derived from an EMBL/GenBank/DDBJ whole genome shotgun (WGS) entry which is preliminary data.</text>
</comment>
<dbReference type="RefSeq" id="WP_020847907.1">
    <property type="nucleotide sequence ID" value="NZ_JAIQ01000096.1"/>
</dbReference>
<dbReference type="SUPFAM" id="SSF46626">
    <property type="entry name" value="Cytochrome c"/>
    <property type="match status" value="1"/>
</dbReference>
<keyword evidence="1" id="KW-0732">Signal</keyword>
<evidence type="ECO:0000256" key="1">
    <source>
        <dbReference type="SAM" id="SignalP"/>
    </source>
</evidence>
<dbReference type="InterPro" id="IPR036909">
    <property type="entry name" value="Cyt_c-like_dom_sf"/>
</dbReference>
<evidence type="ECO:0000313" key="2">
    <source>
        <dbReference type="EMBL" id="KLD99434.1"/>
    </source>
</evidence>
<evidence type="ECO:0000313" key="3">
    <source>
        <dbReference type="Proteomes" id="UP000035514"/>
    </source>
</evidence>
<reference evidence="2 3" key="1">
    <citation type="submission" date="2014-01" db="EMBL/GenBank/DDBJ databases">
        <title>Development of a Comparative Genomic Fingerprinting Assay for High Resolution Genotyping of Arcobacter butzleri.</title>
        <authorList>
            <person name="Webb A.L."/>
            <person name="Inglis G.D."/>
            <person name="Kruczkiewicz P."/>
            <person name="Selinger L.B."/>
            <person name="Taboada E.N."/>
        </authorList>
    </citation>
    <scope>NUCLEOTIDE SEQUENCE [LARGE SCALE GENOMIC DNA]</scope>
    <source>
        <strain evidence="2 3">L348</strain>
    </source>
</reference>
<organism evidence="2 3">
    <name type="scientific">Aliarcobacter butzleri L348</name>
    <dbReference type="NCBI Taxonomy" id="1447256"/>
    <lineage>
        <taxon>Bacteria</taxon>
        <taxon>Pseudomonadati</taxon>
        <taxon>Campylobacterota</taxon>
        <taxon>Epsilonproteobacteria</taxon>
        <taxon>Campylobacterales</taxon>
        <taxon>Arcobacteraceae</taxon>
        <taxon>Aliarcobacter</taxon>
    </lineage>
</organism>
<accession>A0A0G9K0S4</accession>
<dbReference type="GO" id="GO:0009055">
    <property type="term" value="F:electron transfer activity"/>
    <property type="evidence" value="ECO:0007669"/>
    <property type="project" value="InterPro"/>
</dbReference>
<dbReference type="PATRIC" id="fig|1447256.3.peg.1294"/>